<protein>
    <submittedName>
        <fullName evidence="3">PACE efflux transporter</fullName>
    </submittedName>
</protein>
<dbReference type="NCBIfam" id="NF033664">
    <property type="entry name" value="PACE_transport"/>
    <property type="match status" value="1"/>
</dbReference>
<evidence type="ECO:0000259" key="2">
    <source>
        <dbReference type="Pfam" id="PF05232"/>
    </source>
</evidence>
<dbReference type="InterPro" id="IPR007896">
    <property type="entry name" value="BTP_bacteria"/>
</dbReference>
<keyword evidence="1" id="KW-0812">Transmembrane</keyword>
<proteinExistence type="predicted"/>
<evidence type="ECO:0000256" key="1">
    <source>
        <dbReference type="SAM" id="Phobius"/>
    </source>
</evidence>
<organism evidence="3 4">
    <name type="scientific">Paracoccus simplex</name>
    <dbReference type="NCBI Taxonomy" id="2086346"/>
    <lineage>
        <taxon>Bacteria</taxon>
        <taxon>Pseudomonadati</taxon>
        <taxon>Pseudomonadota</taxon>
        <taxon>Alphaproteobacteria</taxon>
        <taxon>Rhodobacterales</taxon>
        <taxon>Paracoccaceae</taxon>
        <taxon>Paracoccus</taxon>
    </lineage>
</organism>
<gene>
    <name evidence="3" type="ORF">ACFOMP_01215</name>
</gene>
<feature type="transmembrane region" description="Helical" evidence="1">
    <location>
        <begin position="37"/>
        <end position="59"/>
    </location>
</feature>
<feature type="transmembrane region" description="Helical" evidence="1">
    <location>
        <begin position="12"/>
        <end position="31"/>
    </location>
</feature>
<comment type="caution">
    <text evidence="3">The sequence shown here is derived from an EMBL/GenBank/DDBJ whole genome shotgun (WGS) entry which is preliminary data.</text>
</comment>
<keyword evidence="1" id="KW-1133">Transmembrane helix</keyword>
<feature type="transmembrane region" description="Helical" evidence="1">
    <location>
        <begin position="80"/>
        <end position="100"/>
    </location>
</feature>
<dbReference type="Proteomes" id="UP001595596">
    <property type="component" value="Unassembled WGS sequence"/>
</dbReference>
<sequence length="154" mass="17455">MTMRSFPDRVRHAVSFELIGLAIVTPLAAWIYDKPLFDMGVVGVGAATLATVWNFVFNLGFDHAMRRWVGDVRKSLRHRLLHTALFELGLLVMLLPPMAWYLGMTLWQTLLLDLFIVAFYLVYNFVFNIAYDRIFPLPAAPQGGGREQGRGQPA</sequence>
<keyword evidence="4" id="KW-1185">Reference proteome</keyword>
<evidence type="ECO:0000313" key="3">
    <source>
        <dbReference type="EMBL" id="MFC3568068.1"/>
    </source>
</evidence>
<evidence type="ECO:0000313" key="4">
    <source>
        <dbReference type="Proteomes" id="UP001595596"/>
    </source>
</evidence>
<accession>A0ABV7RT44</accession>
<dbReference type="RefSeq" id="WP_379027592.1">
    <property type="nucleotide sequence ID" value="NZ_JBHRXE010000004.1"/>
</dbReference>
<feature type="transmembrane region" description="Helical" evidence="1">
    <location>
        <begin position="106"/>
        <end position="126"/>
    </location>
</feature>
<name>A0ABV7RT44_9RHOB</name>
<keyword evidence="1" id="KW-0472">Membrane</keyword>
<dbReference type="InterPro" id="IPR058208">
    <property type="entry name" value="PACE"/>
</dbReference>
<dbReference type="EMBL" id="JBHRXE010000004">
    <property type="protein sequence ID" value="MFC3568068.1"/>
    <property type="molecule type" value="Genomic_DNA"/>
</dbReference>
<reference evidence="4" key="1">
    <citation type="journal article" date="2019" name="Int. J. Syst. Evol. Microbiol.">
        <title>The Global Catalogue of Microorganisms (GCM) 10K type strain sequencing project: providing services to taxonomists for standard genome sequencing and annotation.</title>
        <authorList>
            <consortium name="The Broad Institute Genomics Platform"/>
            <consortium name="The Broad Institute Genome Sequencing Center for Infectious Disease"/>
            <person name="Wu L."/>
            <person name="Ma J."/>
        </authorList>
    </citation>
    <scope>NUCLEOTIDE SEQUENCE [LARGE SCALE GENOMIC DNA]</scope>
    <source>
        <strain evidence="4">VKM B-3226</strain>
    </source>
</reference>
<feature type="domain" description="Chlorhexidine efflux transporter" evidence="2">
    <location>
        <begin position="74"/>
        <end position="136"/>
    </location>
</feature>
<feature type="domain" description="Chlorhexidine efflux transporter" evidence="2">
    <location>
        <begin position="4"/>
        <end position="67"/>
    </location>
</feature>
<dbReference type="Pfam" id="PF05232">
    <property type="entry name" value="BTP"/>
    <property type="match status" value="2"/>
</dbReference>